<dbReference type="AlphaFoldDB" id="A0A0T7FBY5"/>
<reference evidence="3 4" key="1">
    <citation type="submission" date="2014-08" db="EMBL/GenBank/DDBJ databases">
        <authorList>
            <person name="Chen Y.-H."/>
        </authorList>
    </citation>
    <scope>NUCLEOTIDE SEQUENCE [LARGE SCALE GENOMIC DNA]</scope>
</reference>
<organism evidence="1 4">
    <name type="scientific">Neorhizobium galegae bv. officinalis</name>
    <dbReference type="NCBI Taxonomy" id="323656"/>
    <lineage>
        <taxon>Bacteria</taxon>
        <taxon>Pseudomonadati</taxon>
        <taxon>Pseudomonadota</taxon>
        <taxon>Alphaproteobacteria</taxon>
        <taxon>Hyphomicrobiales</taxon>
        <taxon>Rhizobiaceae</taxon>
        <taxon>Rhizobium/Agrobacterium group</taxon>
        <taxon>Neorhizobium</taxon>
    </lineage>
</organism>
<sequence>MREKKTLPTDLAEKIDGVLREAGAKNREGNVSESIALGLSAWSLLPAPQEQWDFYPQIMSRSLVTKYAAVGDAAGVKQWIDTTYRMYDDPEHRDHLVLMLEGRSLYQLGLTGEAYDIFAKVHELYGREGFAGEDMSYLEFYLKERAQKEL</sequence>
<dbReference type="OrthoDB" id="1551390at2"/>
<evidence type="ECO:0000313" key="2">
    <source>
        <dbReference type="EMBL" id="CDZ49644.1"/>
    </source>
</evidence>
<accession>A0A0T7FBY5</accession>
<gene>
    <name evidence="1" type="ORF">NGAL_HAMBI1145_12990</name>
    <name evidence="2" type="ORF">NGAL_HAMBI1189_30460</name>
</gene>
<dbReference type="Proteomes" id="UP000046176">
    <property type="component" value="Unassembled WGS sequence"/>
</dbReference>
<proteinExistence type="predicted"/>
<name>A0A0T7FBY5_NEOGA</name>
<dbReference type="Proteomes" id="UP000039660">
    <property type="component" value="Unassembled WGS sequence"/>
</dbReference>
<evidence type="ECO:0000313" key="4">
    <source>
        <dbReference type="Proteomes" id="UP000046176"/>
    </source>
</evidence>
<dbReference type="EMBL" id="CCRH01000003">
    <property type="protein sequence ID" value="CDZ32528.1"/>
    <property type="molecule type" value="Genomic_DNA"/>
</dbReference>
<dbReference type="EMBL" id="CCRK01000006">
    <property type="protein sequence ID" value="CDZ49644.1"/>
    <property type="molecule type" value="Genomic_DNA"/>
</dbReference>
<evidence type="ECO:0000313" key="3">
    <source>
        <dbReference type="Proteomes" id="UP000039660"/>
    </source>
</evidence>
<protein>
    <submittedName>
        <fullName evidence="1">Uncharacterized protein</fullName>
    </submittedName>
</protein>
<evidence type="ECO:0000313" key="1">
    <source>
        <dbReference type="EMBL" id="CDZ32528.1"/>
    </source>
</evidence>
<dbReference type="RefSeq" id="WP_052751764.1">
    <property type="nucleotide sequence ID" value="NZ_CCRH01000003.1"/>
</dbReference>